<gene>
    <name evidence="1" type="primary">jg18577</name>
    <name evidence="1" type="ORF">PAEG_LOCUS8476</name>
</gene>
<keyword evidence="2" id="KW-1185">Reference proteome</keyword>
<proteinExistence type="predicted"/>
<reference evidence="1" key="1">
    <citation type="submission" date="2022-03" db="EMBL/GenBank/DDBJ databases">
        <authorList>
            <person name="Lindestad O."/>
        </authorList>
    </citation>
    <scope>NUCLEOTIDE SEQUENCE</scope>
</reference>
<dbReference type="EMBL" id="CAKXAJ010024571">
    <property type="protein sequence ID" value="CAH2228976.1"/>
    <property type="molecule type" value="Genomic_DNA"/>
</dbReference>
<feature type="non-terminal residue" evidence="1">
    <location>
        <position position="1"/>
    </location>
</feature>
<organism evidence="1 2">
    <name type="scientific">Pararge aegeria aegeria</name>
    <dbReference type="NCBI Taxonomy" id="348720"/>
    <lineage>
        <taxon>Eukaryota</taxon>
        <taxon>Metazoa</taxon>
        <taxon>Ecdysozoa</taxon>
        <taxon>Arthropoda</taxon>
        <taxon>Hexapoda</taxon>
        <taxon>Insecta</taxon>
        <taxon>Pterygota</taxon>
        <taxon>Neoptera</taxon>
        <taxon>Endopterygota</taxon>
        <taxon>Lepidoptera</taxon>
        <taxon>Glossata</taxon>
        <taxon>Ditrysia</taxon>
        <taxon>Papilionoidea</taxon>
        <taxon>Nymphalidae</taxon>
        <taxon>Satyrinae</taxon>
        <taxon>Satyrini</taxon>
        <taxon>Parargina</taxon>
        <taxon>Pararge</taxon>
    </lineage>
</organism>
<name>A0A8S4QZT5_9NEOP</name>
<dbReference type="Proteomes" id="UP000838756">
    <property type="component" value="Unassembled WGS sequence"/>
</dbReference>
<evidence type="ECO:0000313" key="2">
    <source>
        <dbReference type="Proteomes" id="UP000838756"/>
    </source>
</evidence>
<sequence length="52" mass="5801">VTMPRLGRDGLGEKRQLEWEAAIESVIRDITSPISPQPKPPIVQIVIYESSV</sequence>
<accession>A0A8S4QZT5</accession>
<dbReference type="AlphaFoldDB" id="A0A8S4QZT5"/>
<comment type="caution">
    <text evidence="1">The sequence shown here is derived from an EMBL/GenBank/DDBJ whole genome shotgun (WGS) entry which is preliminary data.</text>
</comment>
<protein>
    <submittedName>
        <fullName evidence="1">Jg18577 protein</fullName>
    </submittedName>
</protein>
<evidence type="ECO:0000313" key="1">
    <source>
        <dbReference type="EMBL" id="CAH2228976.1"/>
    </source>
</evidence>